<dbReference type="Proteomes" id="UP000274922">
    <property type="component" value="Unassembled WGS sequence"/>
</dbReference>
<dbReference type="PANTHER" id="PTHR13462:SF10">
    <property type="entry name" value="CALCIUM UNIPORTER PROTEIN, MITOCHONDRIAL"/>
    <property type="match status" value="1"/>
</dbReference>
<feature type="region of interest" description="Disordered" evidence="18">
    <location>
        <begin position="32"/>
        <end position="58"/>
    </location>
</feature>
<feature type="transmembrane region" description="Helical" evidence="19">
    <location>
        <begin position="257"/>
        <end position="277"/>
    </location>
</feature>
<evidence type="ECO:0000256" key="2">
    <source>
        <dbReference type="ARBA" id="ARBA00005653"/>
    </source>
</evidence>
<evidence type="ECO:0000256" key="15">
    <source>
        <dbReference type="ARBA" id="ARBA00044966"/>
    </source>
</evidence>
<feature type="region of interest" description="Disordered" evidence="18">
    <location>
        <begin position="140"/>
        <end position="172"/>
    </location>
</feature>
<reference evidence="22" key="1">
    <citation type="journal article" date="2018" name="Nat. Microbiol.">
        <title>Leveraging single-cell genomics to expand the fungal tree of life.</title>
        <authorList>
            <person name="Ahrendt S.R."/>
            <person name="Quandt C.A."/>
            <person name="Ciobanu D."/>
            <person name="Clum A."/>
            <person name="Salamov A."/>
            <person name="Andreopoulos B."/>
            <person name="Cheng J.F."/>
            <person name="Woyke T."/>
            <person name="Pelin A."/>
            <person name="Henrissat B."/>
            <person name="Reynolds N.K."/>
            <person name="Benny G.L."/>
            <person name="Smith M.E."/>
            <person name="James T.Y."/>
            <person name="Grigoriev I.V."/>
        </authorList>
    </citation>
    <scope>NUCLEOTIDE SEQUENCE [LARGE SCALE GENOMIC DNA]</scope>
    <source>
        <strain evidence="22">ATCC 52028</strain>
    </source>
</reference>
<dbReference type="OrthoDB" id="278338at2759"/>
<comment type="function">
    <text evidence="17">Highly selective calcium channel localized to the inner mitochondrial membrane, which mediates calcium uptake into the mitochondrial matrix. Mitochondrial calcium homeostasis plays key roles in cellular physiology and regulates ATP production, cytoplasmic calcium signals and activation of cell death pathways. Sufficient to operate as a pore-forming channel without the need of calcium-sensor or auxiliary subunit.</text>
</comment>
<evidence type="ECO:0000256" key="11">
    <source>
        <dbReference type="ARBA" id="ARBA00023128"/>
    </source>
</evidence>
<proteinExistence type="inferred from homology"/>
<keyword evidence="4" id="KW-0109">Calcium transport</keyword>
<feature type="compositionally biased region" description="Low complexity" evidence="18">
    <location>
        <begin position="140"/>
        <end position="158"/>
    </location>
</feature>
<keyword evidence="10" id="KW-0406">Ion transport</keyword>
<dbReference type="Pfam" id="PF04678">
    <property type="entry name" value="MCU"/>
    <property type="match status" value="1"/>
</dbReference>
<evidence type="ECO:0000256" key="14">
    <source>
        <dbReference type="ARBA" id="ARBA00036634"/>
    </source>
</evidence>
<comment type="similarity">
    <text evidence="2">Belongs to the MCU (TC 1.A.77) family.</text>
</comment>
<keyword evidence="13" id="KW-0407">Ion channel</keyword>
<dbReference type="InterPro" id="IPR006769">
    <property type="entry name" value="MCU_C"/>
</dbReference>
<dbReference type="GO" id="GO:0051560">
    <property type="term" value="P:mitochondrial calcium ion homeostasis"/>
    <property type="evidence" value="ECO:0007669"/>
    <property type="project" value="InterPro"/>
</dbReference>
<keyword evidence="22" id="KW-1185">Reference proteome</keyword>
<comment type="subunit">
    <text evidence="15">Homotetramer, assembles in a dimer or dimers configuration with two interfaces.</text>
</comment>
<evidence type="ECO:0000256" key="10">
    <source>
        <dbReference type="ARBA" id="ARBA00023065"/>
    </source>
</evidence>
<organism evidence="21 22">
    <name type="scientific">Caulochytrium protostelioides</name>
    <dbReference type="NCBI Taxonomy" id="1555241"/>
    <lineage>
        <taxon>Eukaryota</taxon>
        <taxon>Fungi</taxon>
        <taxon>Fungi incertae sedis</taxon>
        <taxon>Chytridiomycota</taxon>
        <taxon>Chytridiomycota incertae sedis</taxon>
        <taxon>Chytridiomycetes</taxon>
        <taxon>Caulochytriales</taxon>
        <taxon>Caulochytriaceae</taxon>
        <taxon>Caulochytrium</taxon>
    </lineage>
</organism>
<keyword evidence="7" id="KW-0999">Mitochondrion inner membrane</keyword>
<evidence type="ECO:0000256" key="5">
    <source>
        <dbReference type="ARBA" id="ARBA00022673"/>
    </source>
</evidence>
<dbReference type="GO" id="GO:0005262">
    <property type="term" value="F:calcium channel activity"/>
    <property type="evidence" value="ECO:0007669"/>
    <property type="project" value="UniProtKB-KW"/>
</dbReference>
<evidence type="ECO:0000256" key="3">
    <source>
        <dbReference type="ARBA" id="ARBA00022448"/>
    </source>
</evidence>
<sequence>MTTCCVARVARASGWTPLAAYRLPSAIPSPWPRSAGCRPGDRAFSSASASAAESNPAAPRLTDAQIQYHGTTPLFRARFAAPAGATSATREIVFQLDAARPLAYFAAQLLDEDAGIRHVAARVADPDVIHRDPAAAAAAAASATAATTDASEASEALPSPSPSPSPTPSRVMVWSQSTPVKDILQGALPTGRLQLQVTVDDGPAATPATELVDVRLPTEAERLRLPQTALAEVQAALVPLEQEKARWDRYAARRANMLAWAGLGALSAQWGIMYYLVYQVWSWDVMEPVSYFIGAGTGILAYMFYLSTSKEYSYETLNDITISKHRLDLYTRHRFDFPHYAQLKQREQRLEQWIERIRQDYTPTVAEPVLLTDADLAAVTAEGHAALDDLSATFTAPSAAAKAA</sequence>
<evidence type="ECO:0000313" key="21">
    <source>
        <dbReference type="EMBL" id="RKP03044.1"/>
    </source>
</evidence>
<dbReference type="InterPro" id="IPR039055">
    <property type="entry name" value="MCU_fam"/>
</dbReference>
<evidence type="ECO:0000313" key="22">
    <source>
        <dbReference type="Proteomes" id="UP000274922"/>
    </source>
</evidence>
<dbReference type="EMBL" id="ML014130">
    <property type="protein sequence ID" value="RKP03044.1"/>
    <property type="molecule type" value="Genomic_DNA"/>
</dbReference>
<feature type="compositionally biased region" description="Low complexity" evidence="18">
    <location>
        <begin position="43"/>
        <end position="58"/>
    </location>
</feature>
<comment type="subcellular location">
    <subcellularLocation>
        <location evidence="1">Mitochondrion inner membrane</location>
        <topology evidence="1">Multi-pass membrane protein</topology>
    </subcellularLocation>
</comment>
<feature type="domain" description="Calcium uniporter protein C-terminal" evidence="20">
    <location>
        <begin position="221"/>
        <end position="343"/>
    </location>
</feature>
<evidence type="ECO:0000256" key="9">
    <source>
        <dbReference type="ARBA" id="ARBA00022989"/>
    </source>
</evidence>
<keyword evidence="11" id="KW-0496">Mitochondrion</keyword>
<dbReference type="STRING" id="1555241.A0A4P9XC75"/>
<evidence type="ECO:0000259" key="20">
    <source>
        <dbReference type="Pfam" id="PF04678"/>
    </source>
</evidence>
<dbReference type="GO" id="GO:0015292">
    <property type="term" value="F:uniporter activity"/>
    <property type="evidence" value="ECO:0007669"/>
    <property type="project" value="TreeGrafter"/>
</dbReference>
<keyword evidence="9 19" id="KW-1133">Transmembrane helix</keyword>
<evidence type="ECO:0000256" key="17">
    <source>
        <dbReference type="ARBA" id="ARBA00045938"/>
    </source>
</evidence>
<dbReference type="PANTHER" id="PTHR13462">
    <property type="entry name" value="CALCIUM UNIPORTER PROTEIN, MITOCHONDRIAL"/>
    <property type="match status" value="1"/>
</dbReference>
<evidence type="ECO:0000256" key="12">
    <source>
        <dbReference type="ARBA" id="ARBA00023136"/>
    </source>
</evidence>
<protein>
    <recommendedName>
        <fullName evidence="16">Calcium uniporter protein, mitochondrial</fullName>
    </recommendedName>
</protein>
<keyword evidence="8" id="KW-0106">Calcium</keyword>
<evidence type="ECO:0000256" key="1">
    <source>
        <dbReference type="ARBA" id="ARBA00004448"/>
    </source>
</evidence>
<evidence type="ECO:0000256" key="7">
    <source>
        <dbReference type="ARBA" id="ARBA00022792"/>
    </source>
</evidence>
<dbReference type="AlphaFoldDB" id="A0A4P9XC75"/>
<keyword evidence="12 19" id="KW-0472">Membrane</keyword>
<comment type="catalytic activity">
    <reaction evidence="14">
        <text>Ca(2+)(in) = Ca(2+)(out)</text>
        <dbReference type="Rhea" id="RHEA:29671"/>
        <dbReference type="ChEBI" id="CHEBI:29108"/>
    </reaction>
</comment>
<evidence type="ECO:0000256" key="16">
    <source>
        <dbReference type="ARBA" id="ARBA00044981"/>
    </source>
</evidence>
<evidence type="ECO:0000256" key="13">
    <source>
        <dbReference type="ARBA" id="ARBA00023303"/>
    </source>
</evidence>
<gene>
    <name evidence="21" type="ORF">CXG81DRAFT_24354</name>
</gene>
<evidence type="ECO:0000256" key="19">
    <source>
        <dbReference type="SAM" id="Phobius"/>
    </source>
</evidence>
<name>A0A4P9XC75_9FUNG</name>
<dbReference type="GO" id="GO:1990246">
    <property type="term" value="C:uniplex complex"/>
    <property type="evidence" value="ECO:0007669"/>
    <property type="project" value="TreeGrafter"/>
</dbReference>
<keyword evidence="6 19" id="KW-0812">Transmembrane</keyword>
<evidence type="ECO:0000256" key="6">
    <source>
        <dbReference type="ARBA" id="ARBA00022692"/>
    </source>
</evidence>
<feature type="transmembrane region" description="Helical" evidence="19">
    <location>
        <begin position="289"/>
        <end position="306"/>
    </location>
</feature>
<accession>A0A4P9XC75</accession>
<evidence type="ECO:0000256" key="4">
    <source>
        <dbReference type="ARBA" id="ARBA00022568"/>
    </source>
</evidence>
<keyword evidence="5" id="KW-0107">Calcium channel</keyword>
<dbReference type="GO" id="GO:0036444">
    <property type="term" value="P:calcium import into the mitochondrion"/>
    <property type="evidence" value="ECO:0007669"/>
    <property type="project" value="TreeGrafter"/>
</dbReference>
<keyword evidence="3" id="KW-0813">Transport</keyword>
<evidence type="ECO:0000256" key="8">
    <source>
        <dbReference type="ARBA" id="ARBA00022837"/>
    </source>
</evidence>
<evidence type="ECO:0000256" key="18">
    <source>
        <dbReference type="SAM" id="MobiDB-lite"/>
    </source>
</evidence>